<dbReference type="Pfam" id="PF03650">
    <property type="entry name" value="MPC"/>
    <property type="match status" value="1"/>
</dbReference>
<dbReference type="OrthoDB" id="869189at2759"/>
<name>A0A6P6XRB6_DERPT</name>
<comment type="subcellular location">
    <subcellularLocation>
        <location evidence="1 9">Mitochondrion inner membrane</location>
        <topology evidence="1 9">Multi-pass membrane protein</topology>
    </subcellularLocation>
</comment>
<keyword evidence="5 9" id="KW-0999">Mitochondrion inner membrane</keyword>
<evidence type="ECO:0000313" key="11">
    <source>
        <dbReference type="RefSeq" id="XP_027195343.1"/>
    </source>
</evidence>
<keyword evidence="10" id="KW-1185">Reference proteome</keyword>
<dbReference type="FunCoup" id="A0A6P6XRB6">
    <property type="interactions" value="458"/>
</dbReference>
<dbReference type="RefSeq" id="XP_027195343.1">
    <property type="nucleotide sequence ID" value="XM_027339542.1"/>
</dbReference>
<keyword evidence="4" id="KW-0812">Transmembrane</keyword>
<protein>
    <recommendedName>
        <fullName evidence="9">Mitochondrial pyruvate carrier</fullName>
    </recommendedName>
</protein>
<comment type="similarity">
    <text evidence="2 9">Belongs to the mitochondrial pyruvate carrier (MPC) (TC 2.A.105) family.</text>
</comment>
<keyword evidence="7 9" id="KW-0496">Mitochondrion</keyword>
<gene>
    <name evidence="11" type="primary">LOC113789940</name>
</gene>
<evidence type="ECO:0000256" key="7">
    <source>
        <dbReference type="ARBA" id="ARBA00023128"/>
    </source>
</evidence>
<reference evidence="11" key="1">
    <citation type="submission" date="2025-08" db="UniProtKB">
        <authorList>
            <consortium name="RefSeq"/>
        </authorList>
    </citation>
    <scope>IDENTIFICATION</scope>
    <source>
        <strain evidence="11">Airmid</strain>
    </source>
</reference>
<comment type="function">
    <text evidence="9">Mediates the uptake of pyruvate into mitochondria.</text>
</comment>
<evidence type="ECO:0000256" key="8">
    <source>
        <dbReference type="ARBA" id="ARBA00023136"/>
    </source>
</evidence>
<dbReference type="GO" id="GO:0006850">
    <property type="term" value="P:pyruvate import into mitochondria"/>
    <property type="evidence" value="ECO:0007669"/>
    <property type="project" value="InterPro"/>
</dbReference>
<dbReference type="AlphaFoldDB" id="A0A6P6XRB6"/>
<proteinExistence type="inferred from homology"/>
<evidence type="ECO:0000256" key="1">
    <source>
        <dbReference type="ARBA" id="ARBA00004448"/>
    </source>
</evidence>
<keyword evidence="3 9" id="KW-0813">Transport</keyword>
<evidence type="ECO:0000313" key="10">
    <source>
        <dbReference type="Proteomes" id="UP000515146"/>
    </source>
</evidence>
<evidence type="ECO:0000256" key="6">
    <source>
        <dbReference type="ARBA" id="ARBA00022989"/>
    </source>
</evidence>
<dbReference type="InterPro" id="IPR005336">
    <property type="entry name" value="MPC"/>
</dbReference>
<dbReference type="OMA" id="FWAPIVK"/>
<dbReference type="PANTHER" id="PTHR14154">
    <property type="entry name" value="UPF0041 BRAIN PROTEIN 44-RELATED"/>
    <property type="match status" value="1"/>
</dbReference>
<keyword evidence="6" id="KW-1133">Transmembrane helix</keyword>
<accession>A0A6P6XRB6</accession>
<evidence type="ECO:0000256" key="2">
    <source>
        <dbReference type="ARBA" id="ARBA00006416"/>
    </source>
</evidence>
<organism evidence="10 11">
    <name type="scientific">Dermatophagoides pteronyssinus</name>
    <name type="common">European house dust mite</name>
    <dbReference type="NCBI Taxonomy" id="6956"/>
    <lineage>
        <taxon>Eukaryota</taxon>
        <taxon>Metazoa</taxon>
        <taxon>Ecdysozoa</taxon>
        <taxon>Arthropoda</taxon>
        <taxon>Chelicerata</taxon>
        <taxon>Arachnida</taxon>
        <taxon>Acari</taxon>
        <taxon>Acariformes</taxon>
        <taxon>Sarcoptiformes</taxon>
        <taxon>Astigmata</taxon>
        <taxon>Psoroptidia</taxon>
        <taxon>Analgoidea</taxon>
        <taxon>Pyroglyphidae</taxon>
        <taxon>Dermatophagoidinae</taxon>
        <taxon>Dermatophagoides</taxon>
    </lineage>
</organism>
<dbReference type="GeneID" id="113789940"/>
<keyword evidence="8" id="KW-0472">Membrane</keyword>
<dbReference type="KEGG" id="dpte:113789940"/>
<evidence type="ECO:0000256" key="9">
    <source>
        <dbReference type="RuleBase" id="RU363100"/>
    </source>
</evidence>
<dbReference type="InParanoid" id="A0A6P6XRB6"/>
<evidence type="ECO:0000256" key="3">
    <source>
        <dbReference type="ARBA" id="ARBA00022448"/>
    </source>
</evidence>
<evidence type="ECO:0000256" key="4">
    <source>
        <dbReference type="ARBA" id="ARBA00022692"/>
    </source>
</evidence>
<dbReference type="Proteomes" id="UP000515146">
    <property type="component" value="Unplaced"/>
</dbReference>
<sequence length="121" mass="13672">MSFIYRSVIRKLDPLIPIKLRPIWEHEAGPKTVFFWSPVIKWGLVIAGISDLSRPVENLSARQTASLAATGLIWSRYSLVIIPKNWGLFSVNFFVAATNFAQLGRIYLHEPNQKSSNDSSL</sequence>
<dbReference type="GO" id="GO:0005743">
    <property type="term" value="C:mitochondrial inner membrane"/>
    <property type="evidence" value="ECO:0007669"/>
    <property type="project" value="UniProtKB-SubCell"/>
</dbReference>
<evidence type="ECO:0000256" key="5">
    <source>
        <dbReference type="ARBA" id="ARBA00022792"/>
    </source>
</evidence>